<evidence type="ECO:0000256" key="6">
    <source>
        <dbReference type="ARBA" id="ARBA00022741"/>
    </source>
</evidence>
<keyword evidence="5" id="KW-0808">Transferase</keyword>
<proteinExistence type="inferred from homology"/>
<evidence type="ECO:0000256" key="11">
    <source>
        <dbReference type="ARBA" id="ARBA00029766"/>
    </source>
</evidence>
<dbReference type="PROSITE" id="PS00794">
    <property type="entry name" value="HPPK"/>
    <property type="match status" value="1"/>
</dbReference>
<evidence type="ECO:0000313" key="14">
    <source>
        <dbReference type="EMBL" id="SHI22734.1"/>
    </source>
</evidence>
<dbReference type="CDD" id="cd00483">
    <property type="entry name" value="HPPK"/>
    <property type="match status" value="1"/>
</dbReference>
<evidence type="ECO:0000313" key="15">
    <source>
        <dbReference type="Proteomes" id="UP000184268"/>
    </source>
</evidence>
<gene>
    <name evidence="14" type="ORF">SAMN02745129_0179</name>
</gene>
<dbReference type="PANTHER" id="PTHR43071">
    <property type="entry name" value="2-AMINO-4-HYDROXY-6-HYDROXYMETHYLDIHYDROPTERIDINE PYROPHOSPHOKINASE"/>
    <property type="match status" value="1"/>
</dbReference>
<keyword evidence="9" id="KW-0289">Folate biosynthesis</keyword>
<dbReference type="NCBIfam" id="TIGR01498">
    <property type="entry name" value="folK"/>
    <property type="match status" value="1"/>
</dbReference>
<evidence type="ECO:0000256" key="12">
    <source>
        <dbReference type="ARBA" id="ARBA00033413"/>
    </source>
</evidence>
<keyword evidence="6" id="KW-0547">Nucleotide-binding</keyword>
<evidence type="ECO:0000256" key="10">
    <source>
        <dbReference type="ARBA" id="ARBA00029409"/>
    </source>
</evidence>
<dbReference type="EC" id="2.7.6.3" evidence="3"/>
<name>A0A1M5ZEX4_9GAMM</name>
<evidence type="ECO:0000256" key="8">
    <source>
        <dbReference type="ARBA" id="ARBA00022840"/>
    </source>
</evidence>
<comment type="function">
    <text evidence="10">Catalyzes the transfer of pyrophosphate from adenosine triphosphate (ATP) to 6-hydroxymethyl-7,8-dihydropterin, an enzymatic step in folate biosynthesis pathway.</text>
</comment>
<evidence type="ECO:0000256" key="7">
    <source>
        <dbReference type="ARBA" id="ARBA00022777"/>
    </source>
</evidence>
<dbReference type="PANTHER" id="PTHR43071:SF1">
    <property type="entry name" value="2-AMINO-4-HYDROXY-6-HYDROXYMETHYLDIHYDROPTERIDINE PYROPHOSPHOKINASE"/>
    <property type="match status" value="1"/>
</dbReference>
<dbReference type="GO" id="GO:0046654">
    <property type="term" value="P:tetrahydrofolate biosynthetic process"/>
    <property type="evidence" value="ECO:0007669"/>
    <property type="project" value="UniProtKB-UniPathway"/>
</dbReference>
<dbReference type="UniPathway" id="UPA00077">
    <property type="reaction ID" value="UER00155"/>
</dbReference>
<dbReference type="InterPro" id="IPR035907">
    <property type="entry name" value="Hppk_sf"/>
</dbReference>
<sequence length="166" mass="18251">MIRCYVGMGSNLGDSVAHLDQALSALAQLPDSQLVDSSSYYRSPPMAGMEQPDYTNAVAVLDTQLKPLALLDALQGIETQQGRQRLERWGARTLDLDLLLYGDTTLCTERLTLPHYGMAERAFVLIPLFELAPELALPDGRQLTTLLAQCPAQPLYRHDGGCHLPD</sequence>
<dbReference type="Proteomes" id="UP000184268">
    <property type="component" value="Unassembled WGS sequence"/>
</dbReference>
<dbReference type="InterPro" id="IPR000550">
    <property type="entry name" value="Hppk"/>
</dbReference>
<evidence type="ECO:0000256" key="3">
    <source>
        <dbReference type="ARBA" id="ARBA00013253"/>
    </source>
</evidence>
<dbReference type="SUPFAM" id="SSF55083">
    <property type="entry name" value="6-hydroxymethyl-7,8-dihydropterin pyrophosphokinase, HPPK"/>
    <property type="match status" value="1"/>
</dbReference>
<accession>A0A1M5ZEX4</accession>
<reference evidence="14 15" key="1">
    <citation type="submission" date="2016-11" db="EMBL/GenBank/DDBJ databases">
        <authorList>
            <person name="Jaros S."/>
            <person name="Januszkiewicz K."/>
            <person name="Wedrychowicz H."/>
        </authorList>
    </citation>
    <scope>NUCLEOTIDE SEQUENCE [LARGE SCALE GENOMIC DNA]</scope>
    <source>
        <strain evidence="14 15">DSM 16917</strain>
    </source>
</reference>
<comment type="pathway">
    <text evidence="1">Cofactor biosynthesis; tetrahydrofolate biosynthesis; 2-amino-4-hydroxy-6-hydroxymethyl-7,8-dihydropteridine diphosphate from 7,8-dihydroneopterin triphosphate: step 4/4.</text>
</comment>
<keyword evidence="15" id="KW-1185">Reference proteome</keyword>
<dbReference type="Gene3D" id="3.30.70.560">
    <property type="entry name" value="7,8-Dihydro-6-hydroxymethylpterin-pyrophosphokinase HPPK"/>
    <property type="match status" value="1"/>
</dbReference>
<dbReference type="GO" id="GO:0016301">
    <property type="term" value="F:kinase activity"/>
    <property type="evidence" value="ECO:0007669"/>
    <property type="project" value="UniProtKB-KW"/>
</dbReference>
<dbReference type="Pfam" id="PF01288">
    <property type="entry name" value="HPPK"/>
    <property type="match status" value="1"/>
</dbReference>
<organism evidence="14 15">
    <name type="scientific">Ferrimonas marina</name>
    <dbReference type="NCBI Taxonomy" id="299255"/>
    <lineage>
        <taxon>Bacteria</taxon>
        <taxon>Pseudomonadati</taxon>
        <taxon>Pseudomonadota</taxon>
        <taxon>Gammaproteobacteria</taxon>
        <taxon>Alteromonadales</taxon>
        <taxon>Ferrimonadaceae</taxon>
        <taxon>Ferrimonas</taxon>
    </lineage>
</organism>
<keyword evidence="8" id="KW-0067">ATP-binding</keyword>
<evidence type="ECO:0000256" key="2">
    <source>
        <dbReference type="ARBA" id="ARBA00005810"/>
    </source>
</evidence>
<dbReference type="STRING" id="299255.SAMN02745129_0179"/>
<evidence type="ECO:0000256" key="4">
    <source>
        <dbReference type="ARBA" id="ARBA00016218"/>
    </source>
</evidence>
<protein>
    <recommendedName>
        <fullName evidence="4">2-amino-4-hydroxy-6-hydroxymethyldihydropteridine pyrophosphokinase</fullName>
        <ecNumber evidence="3">2.7.6.3</ecNumber>
    </recommendedName>
    <alternativeName>
        <fullName evidence="11">6-hydroxymethyl-7,8-dihydropterin pyrophosphokinase</fullName>
    </alternativeName>
    <alternativeName>
        <fullName evidence="12">7,8-dihydro-6-hydroxymethylpterin-pyrophosphokinase</fullName>
    </alternativeName>
</protein>
<dbReference type="GO" id="GO:0046656">
    <property type="term" value="P:folic acid biosynthetic process"/>
    <property type="evidence" value="ECO:0007669"/>
    <property type="project" value="UniProtKB-KW"/>
</dbReference>
<dbReference type="OrthoDB" id="9808041at2"/>
<dbReference type="EMBL" id="FQXG01000011">
    <property type="protein sequence ID" value="SHI22734.1"/>
    <property type="molecule type" value="Genomic_DNA"/>
</dbReference>
<dbReference type="GO" id="GO:0003848">
    <property type="term" value="F:2-amino-4-hydroxy-6-hydroxymethyldihydropteridine diphosphokinase activity"/>
    <property type="evidence" value="ECO:0007669"/>
    <property type="project" value="UniProtKB-EC"/>
</dbReference>
<comment type="similarity">
    <text evidence="2">Belongs to the HPPK family.</text>
</comment>
<evidence type="ECO:0000256" key="9">
    <source>
        <dbReference type="ARBA" id="ARBA00022909"/>
    </source>
</evidence>
<evidence type="ECO:0000259" key="13">
    <source>
        <dbReference type="PROSITE" id="PS00794"/>
    </source>
</evidence>
<dbReference type="RefSeq" id="WP_067662477.1">
    <property type="nucleotide sequence ID" value="NZ_FQXG01000011.1"/>
</dbReference>
<evidence type="ECO:0000256" key="5">
    <source>
        <dbReference type="ARBA" id="ARBA00022679"/>
    </source>
</evidence>
<feature type="domain" description="7,8-dihydro-6-hydroxymethylpterin-pyrophosphokinase" evidence="13">
    <location>
        <begin position="88"/>
        <end position="99"/>
    </location>
</feature>
<dbReference type="GO" id="GO:0005524">
    <property type="term" value="F:ATP binding"/>
    <property type="evidence" value="ECO:0007669"/>
    <property type="project" value="UniProtKB-KW"/>
</dbReference>
<dbReference type="AlphaFoldDB" id="A0A1M5ZEX4"/>
<evidence type="ECO:0000256" key="1">
    <source>
        <dbReference type="ARBA" id="ARBA00005051"/>
    </source>
</evidence>
<keyword evidence="7 14" id="KW-0418">Kinase</keyword>